<comment type="caution">
    <text evidence="2">The sequence shown here is derived from an EMBL/GenBank/DDBJ whole genome shotgun (WGS) entry which is preliminary data.</text>
</comment>
<reference evidence="2" key="1">
    <citation type="journal article" date="2023" name="Mol. Phylogenet. Evol.">
        <title>Genome-scale phylogeny and comparative genomics of the fungal order Sordariales.</title>
        <authorList>
            <person name="Hensen N."/>
            <person name="Bonometti L."/>
            <person name="Westerberg I."/>
            <person name="Brannstrom I.O."/>
            <person name="Guillou S."/>
            <person name="Cros-Aarteil S."/>
            <person name="Calhoun S."/>
            <person name="Haridas S."/>
            <person name="Kuo A."/>
            <person name="Mondo S."/>
            <person name="Pangilinan J."/>
            <person name="Riley R."/>
            <person name="LaButti K."/>
            <person name="Andreopoulos B."/>
            <person name="Lipzen A."/>
            <person name="Chen C."/>
            <person name="Yan M."/>
            <person name="Daum C."/>
            <person name="Ng V."/>
            <person name="Clum A."/>
            <person name="Steindorff A."/>
            <person name="Ohm R.A."/>
            <person name="Martin F."/>
            <person name="Silar P."/>
            <person name="Natvig D.O."/>
            <person name="Lalanne C."/>
            <person name="Gautier V."/>
            <person name="Ament-Velasquez S.L."/>
            <person name="Kruys A."/>
            <person name="Hutchinson M.I."/>
            <person name="Powell A.J."/>
            <person name="Barry K."/>
            <person name="Miller A.N."/>
            <person name="Grigoriev I.V."/>
            <person name="Debuchy R."/>
            <person name="Gladieux P."/>
            <person name="Hiltunen Thoren M."/>
            <person name="Johannesson H."/>
        </authorList>
    </citation>
    <scope>NUCLEOTIDE SEQUENCE</scope>
    <source>
        <strain evidence="2">CBS 757.83</strain>
    </source>
</reference>
<dbReference type="AlphaFoldDB" id="A0AAN6QCI0"/>
<evidence type="ECO:0000313" key="3">
    <source>
        <dbReference type="Proteomes" id="UP001305647"/>
    </source>
</evidence>
<accession>A0AAN6QCI0</accession>
<evidence type="ECO:0000256" key="1">
    <source>
        <dbReference type="SAM" id="MobiDB-lite"/>
    </source>
</evidence>
<sequence length="220" mass="24758">MGRGGACPCPAHRGHVLRAEIQQPENNRIPQGTEATPRCCRRPCDYPSLALKVPAVHGWLPRSVSLAIISDPSFQNPSQPPVLRFPFNLCFIRPRYCLRRSVLTPRTLDSFVLLGRSKTLQRPELSERVPVGSLPASAPPVPPLAYTPSIPPRVSRLYHACQVLPSRERRVRQISRSRLIRRTSGVSSPKREDGKGHNKRKQPPRQDNQETHLVHTIHNP</sequence>
<evidence type="ECO:0000313" key="2">
    <source>
        <dbReference type="EMBL" id="KAK4104722.1"/>
    </source>
</evidence>
<feature type="compositionally biased region" description="Basic residues" evidence="1">
    <location>
        <begin position="172"/>
        <end position="181"/>
    </location>
</feature>
<dbReference type="Proteomes" id="UP001305647">
    <property type="component" value="Unassembled WGS sequence"/>
</dbReference>
<protein>
    <submittedName>
        <fullName evidence="2">Uncharacterized protein</fullName>
    </submittedName>
</protein>
<name>A0AAN6QCI0_9PEZI</name>
<proteinExistence type="predicted"/>
<reference evidence="2" key="2">
    <citation type="submission" date="2023-05" db="EMBL/GenBank/DDBJ databases">
        <authorList>
            <consortium name="Lawrence Berkeley National Laboratory"/>
            <person name="Steindorff A."/>
            <person name="Hensen N."/>
            <person name="Bonometti L."/>
            <person name="Westerberg I."/>
            <person name="Brannstrom I.O."/>
            <person name="Guillou S."/>
            <person name="Cros-Aarteil S."/>
            <person name="Calhoun S."/>
            <person name="Haridas S."/>
            <person name="Kuo A."/>
            <person name="Mondo S."/>
            <person name="Pangilinan J."/>
            <person name="Riley R."/>
            <person name="Labutti K."/>
            <person name="Andreopoulos B."/>
            <person name="Lipzen A."/>
            <person name="Chen C."/>
            <person name="Yanf M."/>
            <person name="Daum C."/>
            <person name="Ng V."/>
            <person name="Clum A."/>
            <person name="Ohm R."/>
            <person name="Martin F."/>
            <person name="Silar P."/>
            <person name="Natvig D."/>
            <person name="Lalanne C."/>
            <person name="Gautier V."/>
            <person name="Ament-Velasquez S.L."/>
            <person name="Kruys A."/>
            <person name="Hutchinson M.I."/>
            <person name="Powell A.J."/>
            <person name="Barry K."/>
            <person name="Miller A.N."/>
            <person name="Grigoriev I.V."/>
            <person name="Debuchy R."/>
            <person name="Gladieux P."/>
            <person name="Thoren M.H."/>
            <person name="Johannesson H."/>
        </authorList>
    </citation>
    <scope>NUCLEOTIDE SEQUENCE</scope>
    <source>
        <strain evidence="2">CBS 757.83</strain>
    </source>
</reference>
<dbReference type="EMBL" id="MU863626">
    <property type="protein sequence ID" value="KAK4104722.1"/>
    <property type="molecule type" value="Genomic_DNA"/>
</dbReference>
<feature type="region of interest" description="Disordered" evidence="1">
    <location>
        <begin position="172"/>
        <end position="220"/>
    </location>
</feature>
<keyword evidence="3" id="KW-1185">Reference proteome</keyword>
<gene>
    <name evidence="2" type="ORF">N658DRAFT_187025</name>
</gene>
<organism evidence="2 3">
    <name type="scientific">Parathielavia hyrcaniae</name>
    <dbReference type="NCBI Taxonomy" id="113614"/>
    <lineage>
        <taxon>Eukaryota</taxon>
        <taxon>Fungi</taxon>
        <taxon>Dikarya</taxon>
        <taxon>Ascomycota</taxon>
        <taxon>Pezizomycotina</taxon>
        <taxon>Sordariomycetes</taxon>
        <taxon>Sordariomycetidae</taxon>
        <taxon>Sordariales</taxon>
        <taxon>Chaetomiaceae</taxon>
        <taxon>Parathielavia</taxon>
    </lineage>
</organism>